<dbReference type="Proteomes" id="UP001358586">
    <property type="component" value="Chromosome 1"/>
</dbReference>
<evidence type="ECO:0000313" key="2">
    <source>
        <dbReference type="Proteomes" id="UP001358586"/>
    </source>
</evidence>
<organism evidence="1 2">
    <name type="scientific">Gossypium arboreum</name>
    <name type="common">Tree cotton</name>
    <name type="synonym">Gossypium nanking</name>
    <dbReference type="NCBI Taxonomy" id="29729"/>
    <lineage>
        <taxon>Eukaryota</taxon>
        <taxon>Viridiplantae</taxon>
        <taxon>Streptophyta</taxon>
        <taxon>Embryophyta</taxon>
        <taxon>Tracheophyta</taxon>
        <taxon>Spermatophyta</taxon>
        <taxon>Magnoliopsida</taxon>
        <taxon>eudicotyledons</taxon>
        <taxon>Gunneridae</taxon>
        <taxon>Pentapetalae</taxon>
        <taxon>rosids</taxon>
        <taxon>malvids</taxon>
        <taxon>Malvales</taxon>
        <taxon>Malvaceae</taxon>
        <taxon>Malvoideae</taxon>
        <taxon>Gossypium</taxon>
    </lineage>
</organism>
<accession>A0ABR0QY96</accession>
<protein>
    <recommendedName>
        <fullName evidence="3">RNase H type-1 domain-containing protein</fullName>
    </recommendedName>
</protein>
<name>A0ABR0QY96_GOSAR</name>
<gene>
    <name evidence="1" type="ORF">PVK06_000101</name>
</gene>
<evidence type="ECO:0008006" key="3">
    <source>
        <dbReference type="Google" id="ProtNLM"/>
    </source>
</evidence>
<keyword evidence="2" id="KW-1185">Reference proteome</keyword>
<dbReference type="EMBL" id="JARKNE010000001">
    <property type="protein sequence ID" value="KAK5843966.1"/>
    <property type="molecule type" value="Genomic_DNA"/>
</dbReference>
<sequence>MFAGVDLTTVEVEGDMIGKLQKEKIERSEIALESRVFKHVPRQANSAAHVLATEGLKREEALYLIGDVPLYAKRKVEDDERWLALSTTADGRRLDPFFQRAVG</sequence>
<proteinExistence type="predicted"/>
<evidence type="ECO:0000313" key="1">
    <source>
        <dbReference type="EMBL" id="KAK5843966.1"/>
    </source>
</evidence>
<reference evidence="1 2" key="1">
    <citation type="submission" date="2023-03" db="EMBL/GenBank/DDBJ databases">
        <title>WGS of Gossypium arboreum.</title>
        <authorList>
            <person name="Yu D."/>
        </authorList>
    </citation>
    <scope>NUCLEOTIDE SEQUENCE [LARGE SCALE GENOMIC DNA]</scope>
    <source>
        <tissue evidence="1">Leaf</tissue>
    </source>
</reference>
<comment type="caution">
    <text evidence="1">The sequence shown here is derived from an EMBL/GenBank/DDBJ whole genome shotgun (WGS) entry which is preliminary data.</text>
</comment>